<gene>
    <name evidence="3" type="ORF">CKO45_06450</name>
</gene>
<dbReference type="RefSeq" id="WP_133218177.1">
    <property type="nucleotide sequence ID" value="NZ_NRSG01000030.1"/>
</dbReference>
<keyword evidence="4" id="KW-1185">Reference proteome</keyword>
<reference evidence="3 4" key="1">
    <citation type="journal article" date="2020" name="Microorganisms">
        <title>Osmotic Adaptation and Compatible Solute Biosynthesis of Phototrophic Bacteria as Revealed from Genome Analyses.</title>
        <authorList>
            <person name="Imhoff J.F."/>
            <person name="Rahn T."/>
            <person name="Kunzel S."/>
            <person name="Keller A."/>
            <person name="Neulinger S.C."/>
        </authorList>
    </citation>
    <scope>NUCLEOTIDE SEQUENCE [LARGE SCALE GENOMIC DNA]</scope>
    <source>
        <strain evidence="3 4">DSM 15382</strain>
    </source>
</reference>
<feature type="chain" id="PRO_5046856885" description="DUF2059 domain-containing protein" evidence="1">
    <location>
        <begin position="21"/>
        <end position="168"/>
    </location>
</feature>
<dbReference type="InterPro" id="IPR018637">
    <property type="entry name" value="DUF2059"/>
</dbReference>
<comment type="caution">
    <text evidence="3">The sequence shown here is derived from an EMBL/GenBank/DDBJ whole genome shotgun (WGS) entry which is preliminary data.</text>
</comment>
<protein>
    <recommendedName>
        <fullName evidence="2">DUF2059 domain-containing protein</fullName>
    </recommendedName>
</protein>
<name>A0ABS1CTR0_9PROT</name>
<feature type="domain" description="DUF2059" evidence="2">
    <location>
        <begin position="97"/>
        <end position="152"/>
    </location>
</feature>
<proteinExistence type="predicted"/>
<dbReference type="EMBL" id="NRSG01000030">
    <property type="protein sequence ID" value="MBK1657869.1"/>
    <property type="molecule type" value="Genomic_DNA"/>
</dbReference>
<organism evidence="3 4">
    <name type="scientific">Paracraurococcus ruber</name>
    <dbReference type="NCBI Taxonomy" id="77675"/>
    <lineage>
        <taxon>Bacteria</taxon>
        <taxon>Pseudomonadati</taxon>
        <taxon>Pseudomonadota</taxon>
        <taxon>Alphaproteobacteria</taxon>
        <taxon>Acetobacterales</taxon>
        <taxon>Roseomonadaceae</taxon>
        <taxon>Paracraurococcus</taxon>
    </lineage>
</organism>
<feature type="signal peptide" evidence="1">
    <location>
        <begin position="1"/>
        <end position="20"/>
    </location>
</feature>
<dbReference type="Proteomes" id="UP000697995">
    <property type="component" value="Unassembled WGS sequence"/>
</dbReference>
<accession>A0ABS1CTR0</accession>
<sequence>MRRLLPLLLLGAALAGPAAAQDTAPEPARAESLAAARALVETIGVRKQVETMLLRTRASMIAGLRQRAGTLAEPQVAELVDQYIMPEVLAHSGEVVEATVAIYAGRLSVPELRDLAAFYATPLGAKLQTIMPEVFAESLRFGQAWGVRIAQDAFAKHREALRARGLAL</sequence>
<evidence type="ECO:0000259" key="2">
    <source>
        <dbReference type="Pfam" id="PF09832"/>
    </source>
</evidence>
<evidence type="ECO:0000313" key="4">
    <source>
        <dbReference type="Proteomes" id="UP000697995"/>
    </source>
</evidence>
<evidence type="ECO:0000256" key="1">
    <source>
        <dbReference type="SAM" id="SignalP"/>
    </source>
</evidence>
<evidence type="ECO:0000313" key="3">
    <source>
        <dbReference type="EMBL" id="MBK1657869.1"/>
    </source>
</evidence>
<dbReference type="Pfam" id="PF09832">
    <property type="entry name" value="DUF2059"/>
    <property type="match status" value="1"/>
</dbReference>
<keyword evidence="1" id="KW-0732">Signal</keyword>